<proteinExistence type="predicted"/>
<dbReference type="InterPro" id="IPR001131">
    <property type="entry name" value="Peptidase_M24B_aminopep-P_CS"/>
</dbReference>
<evidence type="ECO:0000256" key="1">
    <source>
        <dbReference type="ARBA" id="ARBA00022723"/>
    </source>
</evidence>
<keyword evidence="6" id="KW-1185">Reference proteome</keyword>
<dbReference type="PROSITE" id="PS00491">
    <property type="entry name" value="PROLINE_PEPTIDASE"/>
    <property type="match status" value="1"/>
</dbReference>
<dbReference type="InterPro" id="IPR029149">
    <property type="entry name" value="Creatin/AminoP/Spt16_N"/>
</dbReference>
<dbReference type="CDD" id="cd01092">
    <property type="entry name" value="APP-like"/>
    <property type="match status" value="1"/>
</dbReference>
<dbReference type="PRINTS" id="PR00599">
    <property type="entry name" value="MAPEPTIDASE"/>
</dbReference>
<dbReference type="InterPro" id="IPR036005">
    <property type="entry name" value="Creatinase/aminopeptidase-like"/>
</dbReference>
<dbReference type="Gene3D" id="3.40.350.10">
    <property type="entry name" value="Creatinase/prolidase N-terminal domain"/>
    <property type="match status" value="1"/>
</dbReference>
<keyword evidence="5" id="KW-0645">Protease</keyword>
<feature type="domain" description="Peptidase M24" evidence="3">
    <location>
        <begin position="139"/>
        <end position="342"/>
    </location>
</feature>
<dbReference type="PANTHER" id="PTHR46112:SF3">
    <property type="entry name" value="AMINOPEPTIDASE YPDF"/>
    <property type="match status" value="1"/>
</dbReference>
<dbReference type="Proteomes" id="UP000658131">
    <property type="component" value="Unassembled WGS sequence"/>
</dbReference>
<dbReference type="Pfam" id="PF01321">
    <property type="entry name" value="Creatinase_N"/>
    <property type="match status" value="1"/>
</dbReference>
<protein>
    <submittedName>
        <fullName evidence="5">Aminopeptidase P family protein</fullName>
    </submittedName>
</protein>
<dbReference type="InterPro" id="IPR001714">
    <property type="entry name" value="Pept_M24_MAP"/>
</dbReference>
<dbReference type="GO" id="GO:0004177">
    <property type="term" value="F:aminopeptidase activity"/>
    <property type="evidence" value="ECO:0007669"/>
    <property type="project" value="UniProtKB-KW"/>
</dbReference>
<feature type="domain" description="Creatinase N-terminal" evidence="4">
    <location>
        <begin position="15"/>
        <end position="130"/>
    </location>
</feature>
<gene>
    <name evidence="5" type="ORF">H8717_14510</name>
</gene>
<dbReference type="InterPro" id="IPR000994">
    <property type="entry name" value="Pept_M24"/>
</dbReference>
<comment type="caution">
    <text evidence="5">The sequence shown here is derived from an EMBL/GenBank/DDBJ whole genome shotgun (WGS) entry which is preliminary data.</text>
</comment>
<name>A0ABR7NMG9_9FIRM</name>
<keyword evidence="2" id="KW-0378">Hydrolase</keyword>
<reference evidence="5 6" key="1">
    <citation type="submission" date="2020-08" db="EMBL/GenBank/DDBJ databases">
        <title>Genome public.</title>
        <authorList>
            <person name="Liu C."/>
            <person name="Sun Q."/>
        </authorList>
    </citation>
    <scope>NUCLEOTIDE SEQUENCE [LARGE SCALE GENOMIC DNA]</scope>
    <source>
        <strain evidence="5 6">BX1</strain>
    </source>
</reference>
<dbReference type="Gene3D" id="3.90.230.10">
    <property type="entry name" value="Creatinase/methionine aminopeptidase superfamily"/>
    <property type="match status" value="1"/>
</dbReference>
<keyword evidence="1" id="KW-0479">Metal-binding</keyword>
<dbReference type="SUPFAM" id="SSF53092">
    <property type="entry name" value="Creatinase/prolidase N-terminal domain"/>
    <property type="match status" value="1"/>
</dbReference>
<keyword evidence="5" id="KW-0031">Aminopeptidase</keyword>
<sequence>MNLSAIEILQRNFPQEADAALIISPVNRRYYTKMPSSDGALLVTRTDAVLFVDFRYIERARRVSQGCGVVLRERFYDQLRELLGARGVKSLAVETERMTVADFSRFQEELQGMRLLSSPVLDETIRRQRAVKTAGELDAIRAAQAITDRSFSELLNFLRPGVTERQAANELIRIMRDFGSEGEAFDTIAVSGANSSMPHGVPTDKPLAAGDFFTLDFGAKKDGYCSDMTRTVAIGHADDEMRRVYDTVLRAQQAGLAAVRAGIPCREVDAAARRVIEEAADCRGCFGHSLGHSLGLEIHESPNFSPLSKDTAEAGNVLSVEPGVYLEGRFGVRIEDIVCVTESGCEDLTHSPKELIVL</sequence>
<dbReference type="RefSeq" id="WP_262400998.1">
    <property type="nucleotide sequence ID" value="NZ_JACRTB010000039.1"/>
</dbReference>
<evidence type="ECO:0000256" key="2">
    <source>
        <dbReference type="ARBA" id="ARBA00022801"/>
    </source>
</evidence>
<dbReference type="Pfam" id="PF00557">
    <property type="entry name" value="Peptidase_M24"/>
    <property type="match status" value="1"/>
</dbReference>
<dbReference type="SUPFAM" id="SSF55920">
    <property type="entry name" value="Creatinase/aminopeptidase"/>
    <property type="match status" value="1"/>
</dbReference>
<dbReference type="PANTHER" id="PTHR46112">
    <property type="entry name" value="AMINOPEPTIDASE"/>
    <property type="match status" value="1"/>
</dbReference>
<evidence type="ECO:0000313" key="6">
    <source>
        <dbReference type="Proteomes" id="UP000658131"/>
    </source>
</evidence>
<evidence type="ECO:0000259" key="3">
    <source>
        <dbReference type="Pfam" id="PF00557"/>
    </source>
</evidence>
<evidence type="ECO:0000313" key="5">
    <source>
        <dbReference type="EMBL" id="MBC8577609.1"/>
    </source>
</evidence>
<organism evidence="5 6">
    <name type="scientific">Yanshouia hominis</name>
    <dbReference type="NCBI Taxonomy" id="2763673"/>
    <lineage>
        <taxon>Bacteria</taxon>
        <taxon>Bacillati</taxon>
        <taxon>Bacillota</taxon>
        <taxon>Clostridia</taxon>
        <taxon>Eubacteriales</taxon>
        <taxon>Oscillospiraceae</taxon>
        <taxon>Yanshouia</taxon>
    </lineage>
</organism>
<accession>A0ABR7NMG9</accession>
<dbReference type="EMBL" id="JACRTB010000039">
    <property type="protein sequence ID" value="MBC8577609.1"/>
    <property type="molecule type" value="Genomic_DNA"/>
</dbReference>
<dbReference type="InterPro" id="IPR000587">
    <property type="entry name" value="Creatinase_N"/>
</dbReference>
<dbReference type="InterPro" id="IPR050659">
    <property type="entry name" value="Peptidase_M24B"/>
</dbReference>
<evidence type="ECO:0000259" key="4">
    <source>
        <dbReference type="Pfam" id="PF01321"/>
    </source>
</evidence>